<name>G7VE38_9CREN</name>
<dbReference type="HOGENOM" id="CLU_3039209_0_0_2"/>
<dbReference type="AlphaFoldDB" id="G7VE38"/>
<sequence length="54" mass="6262">MHLGVYKVIFKNTSQNKHMAEEIKNQNNQQQDKKGLKVVKTYETVRVVMAMGIL</sequence>
<keyword evidence="2" id="KW-1185">Reference proteome</keyword>
<accession>G7VE38</accession>
<protein>
    <submittedName>
        <fullName evidence="1">Uncharacterized protein</fullName>
    </submittedName>
</protein>
<dbReference type="Proteomes" id="UP000005867">
    <property type="component" value="Chromosome"/>
</dbReference>
<evidence type="ECO:0000313" key="1">
    <source>
        <dbReference type="EMBL" id="AET32811.1"/>
    </source>
</evidence>
<organism evidence="1 2">
    <name type="scientific">Pyrobaculum ferrireducens</name>
    <dbReference type="NCBI Taxonomy" id="1104324"/>
    <lineage>
        <taxon>Archaea</taxon>
        <taxon>Thermoproteota</taxon>
        <taxon>Thermoprotei</taxon>
        <taxon>Thermoproteales</taxon>
        <taxon>Thermoproteaceae</taxon>
        <taxon>Pyrobaculum</taxon>
    </lineage>
</organism>
<gene>
    <name evidence="1" type="ORF">P186_1384</name>
</gene>
<evidence type="ECO:0000313" key="2">
    <source>
        <dbReference type="Proteomes" id="UP000005867"/>
    </source>
</evidence>
<reference evidence="1 2" key="1">
    <citation type="journal article" date="2012" name="J. Bacteriol.">
        <title>Complete genome sequence of strain 1860, a crenarchaeon of the genus pyrobaculum able to grow with various electron acceptors.</title>
        <authorList>
            <person name="Mardanov A.V."/>
            <person name="Gumerov V.M."/>
            <person name="Slobodkina G.B."/>
            <person name="Beletsky A.V."/>
            <person name="Bonch-Osmolovskaya E.A."/>
            <person name="Ravin N.V."/>
            <person name="Skryabin K.G."/>
        </authorList>
    </citation>
    <scope>NUCLEOTIDE SEQUENCE [LARGE SCALE GENOMIC DNA]</scope>
    <source>
        <strain evidence="1 2">1860</strain>
    </source>
</reference>
<dbReference type="EMBL" id="CP003098">
    <property type="protein sequence ID" value="AET32811.1"/>
    <property type="molecule type" value="Genomic_DNA"/>
</dbReference>
<dbReference type="BioCyc" id="PSP1104324:GJSN-1360-MONOMER"/>
<proteinExistence type="predicted"/>
<dbReference type="KEGG" id="pyr:P186_1384"/>